<dbReference type="Proteomes" id="UP000502248">
    <property type="component" value="Chromosome"/>
</dbReference>
<dbReference type="Gene3D" id="3.30.2310.20">
    <property type="entry name" value="RelE-like"/>
    <property type="match status" value="1"/>
</dbReference>
<dbReference type="KEGG" id="cheb:HH215_35845"/>
<gene>
    <name evidence="2" type="ORF">HH215_08905</name>
    <name evidence="3" type="ORF">HH215_35845</name>
</gene>
<evidence type="ECO:0000313" key="4">
    <source>
        <dbReference type="Proteomes" id="UP000502248"/>
    </source>
</evidence>
<dbReference type="NCBIfam" id="TIGR02385">
    <property type="entry name" value="RelE_StbE"/>
    <property type="match status" value="1"/>
</dbReference>
<dbReference type="PANTHER" id="PTHR38813">
    <property type="match status" value="1"/>
</dbReference>
<accession>A0A7Z2VHT8</accession>
<dbReference type="Proteomes" id="UP000502248">
    <property type="component" value="Plasmid unnamed1"/>
</dbReference>
<dbReference type="InterPro" id="IPR035093">
    <property type="entry name" value="RelE/ParE_toxin_dom_sf"/>
</dbReference>
<sequence>MSSKYRVIFSGEAEKSLKNLEKDTIRRIFNALQQLSEKPYENPHTKKMKGKEGNYYRLRVGSYRVIYEIKNNELIIYVVRLGPRGDIYK</sequence>
<keyword evidence="1" id="KW-1277">Toxin-antitoxin system</keyword>
<name>A0A7Z2VHT8_9BACL</name>
<dbReference type="EMBL" id="CP051680">
    <property type="protein sequence ID" value="QJD83277.1"/>
    <property type="molecule type" value="Genomic_DNA"/>
</dbReference>
<dbReference type="InterPro" id="IPR007712">
    <property type="entry name" value="RelE/ParE_toxin"/>
</dbReference>
<reference evidence="2 4" key="1">
    <citation type="submission" date="2020-04" db="EMBL/GenBank/DDBJ databases">
        <title>Genome sequencing of novel species.</title>
        <authorList>
            <person name="Heo J."/>
            <person name="Kim S.-J."/>
            <person name="Kim J.-S."/>
            <person name="Hong S.-B."/>
            <person name="Kwon S.-W."/>
        </authorList>
    </citation>
    <scope>NUCLEOTIDE SEQUENCE [LARGE SCALE GENOMIC DNA]</scope>
    <source>
        <strain evidence="2 4">MFER-1</strain>
        <plasmid evidence="3 4">unnamed1</plasmid>
    </source>
</reference>
<dbReference type="EMBL" id="CP051681">
    <property type="protein sequence ID" value="QJD88613.1"/>
    <property type="molecule type" value="Genomic_DNA"/>
</dbReference>
<geneLocation type="plasmid" evidence="3 4">
    <name>unnamed1</name>
</geneLocation>
<dbReference type="Pfam" id="PF05016">
    <property type="entry name" value="ParE_toxin"/>
    <property type="match status" value="1"/>
</dbReference>
<protein>
    <submittedName>
        <fullName evidence="2">Type II toxin-antitoxin system RelE/ParE family toxin</fullName>
    </submittedName>
</protein>
<organism evidence="2 4">
    <name type="scientific">Cohnella herbarum</name>
    <dbReference type="NCBI Taxonomy" id="2728023"/>
    <lineage>
        <taxon>Bacteria</taxon>
        <taxon>Bacillati</taxon>
        <taxon>Bacillota</taxon>
        <taxon>Bacilli</taxon>
        <taxon>Bacillales</taxon>
        <taxon>Paenibacillaceae</taxon>
        <taxon>Cohnella</taxon>
    </lineage>
</organism>
<keyword evidence="3" id="KW-0614">Plasmid</keyword>
<dbReference type="KEGG" id="cheb:HH215_08905"/>
<dbReference type="AlphaFoldDB" id="A0A7Z2VHT8"/>
<keyword evidence="4" id="KW-1185">Reference proteome</keyword>
<proteinExistence type="predicted"/>
<evidence type="ECO:0000313" key="3">
    <source>
        <dbReference type="EMBL" id="QJD88613.1"/>
    </source>
</evidence>
<dbReference type="RefSeq" id="WP_169279574.1">
    <property type="nucleotide sequence ID" value="NZ_CP051680.1"/>
</dbReference>
<dbReference type="InterPro" id="IPR052747">
    <property type="entry name" value="TA_system_RelE_toxin"/>
</dbReference>
<evidence type="ECO:0000256" key="1">
    <source>
        <dbReference type="ARBA" id="ARBA00022649"/>
    </source>
</evidence>
<dbReference type="SUPFAM" id="SSF143011">
    <property type="entry name" value="RelE-like"/>
    <property type="match status" value="1"/>
</dbReference>
<dbReference type="PANTHER" id="PTHR38813:SF1">
    <property type="entry name" value="TOXIN RELE1-RELATED"/>
    <property type="match status" value="1"/>
</dbReference>
<evidence type="ECO:0000313" key="2">
    <source>
        <dbReference type="EMBL" id="QJD83277.1"/>
    </source>
</evidence>